<keyword evidence="3" id="KW-0808">Transferase</keyword>
<dbReference type="SUPFAM" id="SSF55781">
    <property type="entry name" value="GAF domain-like"/>
    <property type="match status" value="1"/>
</dbReference>
<dbReference type="GO" id="GO:0005524">
    <property type="term" value="F:ATP binding"/>
    <property type="evidence" value="ECO:0007669"/>
    <property type="project" value="UniProtKB-KW"/>
</dbReference>
<gene>
    <name evidence="7" type="ORF">NPA36_09950</name>
</gene>
<dbReference type="PANTHER" id="PTHR24421:SF10">
    <property type="entry name" value="NITRATE_NITRITE SENSOR PROTEIN NARQ"/>
    <property type="match status" value="1"/>
</dbReference>
<dbReference type="PANTHER" id="PTHR24421">
    <property type="entry name" value="NITRATE/NITRITE SENSOR PROTEIN NARX-RELATED"/>
    <property type="match status" value="1"/>
</dbReference>
<keyword evidence="4" id="KW-0418">Kinase</keyword>
<comment type="catalytic activity">
    <reaction evidence="1">
        <text>ATP + protein L-histidine = ADP + protein N-phospho-L-histidine.</text>
        <dbReference type="EC" id="2.7.13.3"/>
    </reaction>
</comment>
<dbReference type="InterPro" id="IPR005467">
    <property type="entry name" value="His_kinase_dom"/>
</dbReference>
<organism evidence="7 8">
    <name type="scientific">Granulicatella seriolae</name>
    <dbReference type="NCBI Taxonomy" id="2967226"/>
    <lineage>
        <taxon>Bacteria</taxon>
        <taxon>Bacillati</taxon>
        <taxon>Bacillota</taxon>
        <taxon>Bacilli</taxon>
        <taxon>Lactobacillales</taxon>
        <taxon>Carnobacteriaceae</taxon>
        <taxon>Granulicatella</taxon>
    </lineage>
</organism>
<dbReference type="Gene3D" id="3.30.565.10">
    <property type="entry name" value="Histidine kinase-like ATPase, C-terminal domain"/>
    <property type="match status" value="1"/>
</dbReference>
<dbReference type="PROSITE" id="PS50109">
    <property type="entry name" value="HIS_KIN"/>
    <property type="match status" value="1"/>
</dbReference>
<evidence type="ECO:0000256" key="3">
    <source>
        <dbReference type="ARBA" id="ARBA00022679"/>
    </source>
</evidence>
<reference evidence="7" key="3">
    <citation type="journal article" date="2023" name="Microbiol. Resour. Announc.">
        <title>Draft Genome Sequence of Granulicatella sp. Strain S8, Isolated from a Marine Fish, Seriola quinqueradiata.</title>
        <authorList>
            <person name="Lee M."/>
            <person name="Farooq A."/>
            <person name="Jeong J.B."/>
            <person name="Jung M.Y."/>
        </authorList>
    </citation>
    <scope>NUCLEOTIDE SEQUENCE</scope>
    <source>
        <strain evidence="7">S8</strain>
    </source>
</reference>
<feature type="domain" description="Histidine kinase" evidence="6">
    <location>
        <begin position="213"/>
        <end position="415"/>
    </location>
</feature>
<dbReference type="InterPro" id="IPR003594">
    <property type="entry name" value="HATPase_dom"/>
</dbReference>
<evidence type="ECO:0000256" key="5">
    <source>
        <dbReference type="ARBA" id="ARBA00023012"/>
    </source>
</evidence>
<dbReference type="EC" id="2.7.13.3" evidence="2"/>
<dbReference type="EMBL" id="JANHNZ010000016">
    <property type="protein sequence ID" value="MCQ9210857.1"/>
    <property type="molecule type" value="Genomic_DNA"/>
</dbReference>
<sequence>MDVVVYYVISPQLTSLLRLNSVTLFIVYATYHIIQWRFEIREQKLASDITLFSDQKTNISYQLLSNEQFESMAKIISDVFLHSYEFTGIAFVWSENNNPPYFLFKKKSLVNLNHTFINNHNLFTDVDKKVINYKNEHVLVIPMMEINQVIGLIIVSKEKNKPFSQVELDELTKNAEEIAIFLRTSEQRLTVEKMLSTQYYSEFERAAYIRQHDLAQEDKKKLANYLHDNVLQTILAVKNLNLSIESNDLKTIELIDQTLKSLSVSMRDYMTQIYPSFLSVLPLENSFINLAKNLEIFYQLGIEINWHIEKNLPLTETQKVFFYRIVKELLTNAYKHSKANKIEVDLHQQDNNIILRVTDDGSGIKSNQLDDEQFYTTHLGLLSIKQEVDYKNGTLDIYSGRNIGTEIKISIPTARGTKS</sequence>
<proteinExistence type="predicted"/>
<evidence type="ECO:0000256" key="1">
    <source>
        <dbReference type="ARBA" id="ARBA00000085"/>
    </source>
</evidence>
<accession>A0ABT1WRD3</accession>
<evidence type="ECO:0000313" key="7">
    <source>
        <dbReference type="EMBL" id="MCQ9210857.1"/>
    </source>
</evidence>
<dbReference type="InterPro" id="IPR036890">
    <property type="entry name" value="HATPase_C_sf"/>
</dbReference>
<keyword evidence="5" id="KW-0902">Two-component regulatory system</keyword>
<reference evidence="7" key="1">
    <citation type="submission" date="2022-07" db="EMBL/GenBank/DDBJ databases">
        <authorList>
            <person name="Jung M.-Y."/>
            <person name="Lee M."/>
        </authorList>
    </citation>
    <scope>NUCLEOTIDE SEQUENCE</scope>
    <source>
        <strain evidence="7">S8</strain>
    </source>
</reference>
<dbReference type="RefSeq" id="WP_256945966.1">
    <property type="nucleotide sequence ID" value="NZ_JANHNZ010000016.1"/>
</dbReference>
<protein>
    <recommendedName>
        <fullName evidence="2">histidine kinase</fullName>
        <ecNumber evidence="2">2.7.13.3</ecNumber>
    </recommendedName>
</protein>
<name>A0ABT1WRD3_9LACT</name>
<evidence type="ECO:0000256" key="2">
    <source>
        <dbReference type="ARBA" id="ARBA00012438"/>
    </source>
</evidence>
<evidence type="ECO:0000313" key="8">
    <source>
        <dbReference type="Proteomes" id="UP001059480"/>
    </source>
</evidence>
<reference evidence="7" key="2">
    <citation type="journal article" date="2023" name="Curr. Microbiol.">
        <title>Granulicatella seriolae sp. nov., a Novel Facultative Anaerobe Isolated from Yellowtail Marine Fish.</title>
        <authorList>
            <person name="Lee M."/>
            <person name="Choi Y.J."/>
            <person name="Farooq A."/>
            <person name="Jeong J.B."/>
            <person name="Jung M.Y."/>
        </authorList>
    </citation>
    <scope>NUCLEOTIDE SEQUENCE</scope>
    <source>
        <strain evidence="7">S8</strain>
    </source>
</reference>
<dbReference type="SMART" id="SM00387">
    <property type="entry name" value="HATPase_c"/>
    <property type="match status" value="1"/>
</dbReference>
<keyword evidence="7" id="KW-0067">ATP-binding</keyword>
<dbReference type="SUPFAM" id="SSF55874">
    <property type="entry name" value="ATPase domain of HSP90 chaperone/DNA topoisomerase II/histidine kinase"/>
    <property type="match status" value="1"/>
</dbReference>
<evidence type="ECO:0000259" key="6">
    <source>
        <dbReference type="PROSITE" id="PS50109"/>
    </source>
</evidence>
<comment type="caution">
    <text evidence="7">The sequence shown here is derived from an EMBL/GenBank/DDBJ whole genome shotgun (WGS) entry which is preliminary data.</text>
</comment>
<dbReference type="Proteomes" id="UP001059480">
    <property type="component" value="Unassembled WGS sequence"/>
</dbReference>
<keyword evidence="7" id="KW-0547">Nucleotide-binding</keyword>
<dbReference type="InterPro" id="IPR050482">
    <property type="entry name" value="Sensor_HK_TwoCompSys"/>
</dbReference>
<dbReference type="Pfam" id="PF02518">
    <property type="entry name" value="HATPase_c"/>
    <property type="match status" value="1"/>
</dbReference>
<dbReference type="CDD" id="cd16917">
    <property type="entry name" value="HATPase_UhpB-NarQ-NarX-like"/>
    <property type="match status" value="1"/>
</dbReference>
<keyword evidence="8" id="KW-1185">Reference proteome</keyword>
<evidence type="ECO:0000256" key="4">
    <source>
        <dbReference type="ARBA" id="ARBA00022777"/>
    </source>
</evidence>